<keyword evidence="4" id="KW-1185">Reference proteome</keyword>
<dbReference type="InterPro" id="IPR027417">
    <property type="entry name" value="P-loop_NTPase"/>
</dbReference>
<dbReference type="SUPFAM" id="SSF52540">
    <property type="entry name" value="P-loop containing nucleoside triphosphate hydrolases"/>
    <property type="match status" value="1"/>
</dbReference>
<dbReference type="GeneID" id="20564345"/>
<dbReference type="SUPFAM" id="SSF54980">
    <property type="entry name" value="EF-G C-terminal domain-like"/>
    <property type="match status" value="1"/>
</dbReference>
<dbReference type="GO" id="GO:0003746">
    <property type="term" value="F:translation elongation factor activity"/>
    <property type="evidence" value="ECO:0007669"/>
    <property type="project" value="UniProtKB-KW"/>
</dbReference>
<dbReference type="GO" id="GO:0005525">
    <property type="term" value="F:GTP binding"/>
    <property type="evidence" value="ECO:0007669"/>
    <property type="project" value="InterPro"/>
</dbReference>
<dbReference type="OrthoDB" id="2193278at2759"/>
<dbReference type="PANTHER" id="PTHR42908">
    <property type="entry name" value="TRANSLATION ELONGATION FACTOR-RELATED"/>
    <property type="match status" value="1"/>
</dbReference>
<proteinExistence type="predicted"/>
<evidence type="ECO:0000313" key="4">
    <source>
        <dbReference type="Proteomes" id="UP000010094"/>
    </source>
</evidence>
<dbReference type="GO" id="GO:0071007">
    <property type="term" value="C:U2-type catalytic step 2 spliceosome"/>
    <property type="evidence" value="ECO:0007669"/>
    <property type="project" value="TreeGrafter"/>
</dbReference>
<feature type="domain" description="Tr-type G" evidence="1">
    <location>
        <begin position="2"/>
        <end position="100"/>
    </location>
</feature>
<evidence type="ECO:0000259" key="1">
    <source>
        <dbReference type="Pfam" id="PF00009"/>
    </source>
</evidence>
<dbReference type="HOGENOM" id="CLU_439421_0_0_1"/>
<feature type="domain" description="Elongation factor EFG" evidence="2">
    <location>
        <begin position="401"/>
        <end position="483"/>
    </location>
</feature>
<dbReference type="KEGG" id="ero:EROM_091210"/>
<dbReference type="EMBL" id="CP003527">
    <property type="protein sequence ID" value="AFN83737.1"/>
    <property type="molecule type" value="Genomic_DNA"/>
</dbReference>
<dbReference type="Gene3D" id="3.30.70.240">
    <property type="match status" value="1"/>
</dbReference>
<keyword evidence="3" id="KW-0251">Elongation factor</keyword>
<dbReference type="Pfam" id="PF00679">
    <property type="entry name" value="EFG_C"/>
    <property type="match status" value="1"/>
</dbReference>
<name>I7ATG3_ENCRO</name>
<dbReference type="Proteomes" id="UP000010094">
    <property type="component" value="Chromosome IXb"/>
</dbReference>
<evidence type="ECO:0000259" key="2">
    <source>
        <dbReference type="Pfam" id="PF00679"/>
    </source>
</evidence>
<dbReference type="RefSeq" id="XP_009265234.1">
    <property type="nucleotide sequence ID" value="XM_009266959.1"/>
</dbReference>
<dbReference type="AlphaFoldDB" id="I7ATG3"/>
<dbReference type="NCBIfam" id="TIGR00231">
    <property type="entry name" value="small_GTP"/>
    <property type="match status" value="1"/>
</dbReference>
<accession>I7ATG3</accession>
<dbReference type="VEuPathDB" id="MicrosporidiaDB:EROM_091210"/>
<organism evidence="3 4">
    <name type="scientific">Encephalitozoon romaleae (strain SJ-2008)</name>
    <name type="common">Microsporidian parasite</name>
    <dbReference type="NCBI Taxonomy" id="1178016"/>
    <lineage>
        <taxon>Eukaryota</taxon>
        <taxon>Fungi</taxon>
        <taxon>Fungi incertae sedis</taxon>
        <taxon>Microsporidia</taxon>
        <taxon>Unikaryonidae</taxon>
        <taxon>Encephalitozoon</taxon>
    </lineage>
</organism>
<dbReference type="Gene3D" id="3.40.50.300">
    <property type="entry name" value="P-loop containing nucleotide triphosphate hydrolases"/>
    <property type="match status" value="1"/>
</dbReference>
<evidence type="ECO:0000313" key="3">
    <source>
        <dbReference type="EMBL" id="AFN83737.1"/>
    </source>
</evidence>
<dbReference type="PANTHER" id="PTHR42908:SF6">
    <property type="entry name" value="116 KDA U5 SMALL NUCLEAR RIBONUCLEOPROTEIN COMPONENT"/>
    <property type="match status" value="1"/>
</dbReference>
<dbReference type="InterPro" id="IPR000640">
    <property type="entry name" value="EFG_V-like"/>
</dbReference>
<keyword evidence="3" id="KW-0648">Protein biosynthesis</keyword>
<dbReference type="GO" id="GO:0003924">
    <property type="term" value="F:GTPase activity"/>
    <property type="evidence" value="ECO:0007669"/>
    <property type="project" value="InterPro"/>
</dbReference>
<dbReference type="GO" id="GO:0030623">
    <property type="term" value="F:U5 snRNA binding"/>
    <property type="evidence" value="ECO:0007669"/>
    <property type="project" value="TreeGrafter"/>
</dbReference>
<dbReference type="InterPro" id="IPR005225">
    <property type="entry name" value="Small_GTP-bd"/>
</dbReference>
<protein>
    <submittedName>
        <fullName evidence="3">FusA-like translation elongation factor</fullName>
    </submittedName>
</protein>
<dbReference type="GO" id="GO:0005829">
    <property type="term" value="C:cytosol"/>
    <property type="evidence" value="ECO:0007669"/>
    <property type="project" value="TreeGrafter"/>
</dbReference>
<dbReference type="GO" id="GO:0046540">
    <property type="term" value="C:U4/U6 x U5 tri-snRNP complex"/>
    <property type="evidence" value="ECO:0007669"/>
    <property type="project" value="TreeGrafter"/>
</dbReference>
<sequence length="505" mass="57103">MTLLDTPGHSDLIHETTKAIECIDIAVVVLDICCDLSLQYEVVFNAIAASKKPLIIVLNKTDLIGRDFASFIKKKIEHLRSIVEEKMCPRGWFAVSSKYGSLSRIKADVYESNEKSEDVLNELIEEIFCLEPTKHNYNDEERFGGFLWAGGTILFGLVPKADFNAGSTIKVYGTDLAAEKLYIPFPGCLVETRAVKANIGVLVKFQEGLLQKIELPNNQKVLGHTIKKVLEDKGLMCTDSELLEVVDPVIRVQVSPSDEDIFLREVWKLRLIYPGLKIGKKSLCGNGELLMDAVLYDLRNKLNVEFQVLSVSSNLKEIFKDSFREVVETGKGLLTVEGGVTRDIDEDHKFSGYIEKQILSKGPLIKEPFSHSYLAISPEPLELDFECFRKIEDSIVKHVTILEPLYLVEIVYTSEAEDLVNEMIKSSFGEVIRQKSFPFSMLKSILCYIPVPESFGFETDLRVYSCSKADCIKIPLYWRPVSDKSRAASLTRFMRKTKRFELHGN</sequence>
<dbReference type="InterPro" id="IPR035647">
    <property type="entry name" value="EFG_III/V"/>
</dbReference>
<reference evidence="3" key="1">
    <citation type="journal article" date="2012" name="Proc. Natl. Acad. Sci. U.S.A.">
        <title>Gain and loss of multiple functionally related, horizontally transferred genes in the reduced genomes of two microsporidian parasites.</title>
        <authorList>
            <person name="Pombert J.-F."/>
            <person name="Selman M."/>
            <person name="Burki F."/>
            <person name="Bardell F.T."/>
            <person name="Farinelli L."/>
            <person name="Solter L.F."/>
            <person name="Whitman D.W."/>
            <person name="Weiss L.M."/>
            <person name="Corradi N."/>
            <person name="Keeling P.J."/>
        </authorList>
    </citation>
    <scope>NUCLEOTIDE SEQUENCE [LARGE SCALE GENOMIC DNA]</scope>
    <source>
        <strain evidence="3">SJ-2008</strain>
    </source>
</reference>
<dbReference type="Pfam" id="PF00009">
    <property type="entry name" value="GTP_EFTU"/>
    <property type="match status" value="1"/>
</dbReference>
<gene>
    <name evidence="3" type="ordered locus">EROM_091210</name>
</gene>
<dbReference type="GO" id="GO:0000398">
    <property type="term" value="P:mRNA splicing, via spliceosome"/>
    <property type="evidence" value="ECO:0007669"/>
    <property type="project" value="TreeGrafter"/>
</dbReference>
<dbReference type="InterPro" id="IPR000795">
    <property type="entry name" value="T_Tr_GTP-bd_dom"/>
</dbReference>